<dbReference type="EMBL" id="JASPKZ010009138">
    <property type="protein sequence ID" value="KAJ9577980.1"/>
    <property type="molecule type" value="Genomic_DNA"/>
</dbReference>
<accession>A0AAD7ZCS4</accession>
<dbReference type="AlphaFoldDB" id="A0AAD7ZCS4"/>
<sequence length="216" mass="24507">MSDKDKNLPVMLKKQQNMPQLYIHLEKGNTGVARKREDSPIPRSAHYAGFTLPDKWKVASSEKKILVMKSGSAPRRLRLPAKLFLMTSGGFAQMRLEHLLPFHRMLCDHHHASSTQILIRNLVYVPEYIFKGQEVGVLNLQPLLISVAQIPPDPGADFSSPNIGGHLTKFLMTVVLFYRPIEPSVNLKVRTHLRAGFGRYHKTIEYIKHIPVISVL</sequence>
<organism evidence="1 2">
    <name type="scientific">Diploptera punctata</name>
    <name type="common">Pacific beetle cockroach</name>
    <dbReference type="NCBI Taxonomy" id="6984"/>
    <lineage>
        <taxon>Eukaryota</taxon>
        <taxon>Metazoa</taxon>
        <taxon>Ecdysozoa</taxon>
        <taxon>Arthropoda</taxon>
        <taxon>Hexapoda</taxon>
        <taxon>Insecta</taxon>
        <taxon>Pterygota</taxon>
        <taxon>Neoptera</taxon>
        <taxon>Polyneoptera</taxon>
        <taxon>Dictyoptera</taxon>
        <taxon>Blattodea</taxon>
        <taxon>Blaberoidea</taxon>
        <taxon>Blaberidae</taxon>
        <taxon>Diplopterinae</taxon>
        <taxon>Diploptera</taxon>
    </lineage>
</organism>
<evidence type="ECO:0000313" key="1">
    <source>
        <dbReference type="EMBL" id="KAJ9577980.1"/>
    </source>
</evidence>
<comment type="caution">
    <text evidence="1">The sequence shown here is derived from an EMBL/GenBank/DDBJ whole genome shotgun (WGS) entry which is preliminary data.</text>
</comment>
<evidence type="ECO:0000313" key="2">
    <source>
        <dbReference type="Proteomes" id="UP001233999"/>
    </source>
</evidence>
<feature type="non-terminal residue" evidence="1">
    <location>
        <position position="1"/>
    </location>
</feature>
<protein>
    <submittedName>
        <fullName evidence="1">Uncharacterized protein</fullName>
    </submittedName>
</protein>
<name>A0AAD7ZCS4_DIPPU</name>
<keyword evidence="2" id="KW-1185">Reference proteome</keyword>
<dbReference type="Proteomes" id="UP001233999">
    <property type="component" value="Unassembled WGS sequence"/>
</dbReference>
<feature type="non-terminal residue" evidence="1">
    <location>
        <position position="216"/>
    </location>
</feature>
<reference evidence="1" key="1">
    <citation type="journal article" date="2023" name="IScience">
        <title>Live-bearing cockroach genome reveals convergent evolutionary mechanisms linked to viviparity in insects and beyond.</title>
        <authorList>
            <person name="Fouks B."/>
            <person name="Harrison M.C."/>
            <person name="Mikhailova A.A."/>
            <person name="Marchal E."/>
            <person name="English S."/>
            <person name="Carruthers M."/>
            <person name="Jennings E.C."/>
            <person name="Chiamaka E.L."/>
            <person name="Frigard R.A."/>
            <person name="Pippel M."/>
            <person name="Attardo G.M."/>
            <person name="Benoit J.B."/>
            <person name="Bornberg-Bauer E."/>
            <person name="Tobe S.S."/>
        </authorList>
    </citation>
    <scope>NUCLEOTIDE SEQUENCE</scope>
    <source>
        <strain evidence="1">Stay&amp;Tobe</strain>
    </source>
</reference>
<gene>
    <name evidence="1" type="ORF">L9F63_025160</name>
</gene>
<proteinExistence type="predicted"/>
<reference evidence="1" key="2">
    <citation type="submission" date="2023-05" db="EMBL/GenBank/DDBJ databases">
        <authorList>
            <person name="Fouks B."/>
        </authorList>
    </citation>
    <scope>NUCLEOTIDE SEQUENCE</scope>
    <source>
        <strain evidence="1">Stay&amp;Tobe</strain>
        <tissue evidence="1">Testes</tissue>
    </source>
</reference>